<evidence type="ECO:0000256" key="9">
    <source>
        <dbReference type="ARBA" id="ARBA00022840"/>
    </source>
</evidence>
<keyword evidence="6 13" id="KW-0812">Transmembrane</keyword>
<dbReference type="InterPro" id="IPR036890">
    <property type="entry name" value="HATPase_C_sf"/>
</dbReference>
<dbReference type="GO" id="GO:0005524">
    <property type="term" value="F:ATP binding"/>
    <property type="evidence" value="ECO:0007669"/>
    <property type="project" value="UniProtKB-KW"/>
</dbReference>
<evidence type="ECO:0000256" key="11">
    <source>
        <dbReference type="ARBA" id="ARBA00023012"/>
    </source>
</evidence>
<evidence type="ECO:0000256" key="7">
    <source>
        <dbReference type="ARBA" id="ARBA00022741"/>
    </source>
</evidence>
<evidence type="ECO:0000256" key="4">
    <source>
        <dbReference type="ARBA" id="ARBA00022553"/>
    </source>
</evidence>
<evidence type="ECO:0000256" key="1">
    <source>
        <dbReference type="ARBA" id="ARBA00000085"/>
    </source>
</evidence>
<keyword evidence="11" id="KW-0902">Two-component regulatory system</keyword>
<dbReference type="CDD" id="cd00075">
    <property type="entry name" value="HATPase"/>
    <property type="match status" value="1"/>
</dbReference>
<comment type="subcellular location">
    <subcellularLocation>
        <location evidence="2">Membrane</location>
        <topology evidence="2">Multi-pass membrane protein</topology>
    </subcellularLocation>
</comment>
<comment type="catalytic activity">
    <reaction evidence="1">
        <text>ATP + protein L-histidine = ADP + protein N-phospho-L-histidine.</text>
        <dbReference type="EC" id="2.7.13.3"/>
    </reaction>
</comment>
<keyword evidence="9 16" id="KW-0067">ATP-binding</keyword>
<dbReference type="InterPro" id="IPR050428">
    <property type="entry name" value="TCS_sensor_his_kinase"/>
</dbReference>
<dbReference type="SMART" id="SM00388">
    <property type="entry name" value="HisKA"/>
    <property type="match status" value="1"/>
</dbReference>
<dbReference type="SUPFAM" id="SSF55874">
    <property type="entry name" value="ATPase domain of HSP90 chaperone/DNA topoisomerase II/histidine kinase"/>
    <property type="match status" value="1"/>
</dbReference>
<organism evidence="16 17">
    <name type="scientific">Diaphorobacter limosus</name>
    <dbReference type="NCBI Taxonomy" id="3036128"/>
    <lineage>
        <taxon>Bacteria</taxon>
        <taxon>Pseudomonadati</taxon>
        <taxon>Pseudomonadota</taxon>
        <taxon>Betaproteobacteria</taxon>
        <taxon>Burkholderiales</taxon>
        <taxon>Comamonadaceae</taxon>
        <taxon>Diaphorobacter</taxon>
    </lineage>
</organism>
<dbReference type="InterPro" id="IPR005467">
    <property type="entry name" value="His_kinase_dom"/>
</dbReference>
<evidence type="ECO:0000256" key="12">
    <source>
        <dbReference type="ARBA" id="ARBA00023136"/>
    </source>
</evidence>
<keyword evidence="4" id="KW-0597">Phosphoprotein</keyword>
<dbReference type="PANTHER" id="PTHR45436:SF14">
    <property type="entry name" value="SENSOR PROTEIN QSEC"/>
    <property type="match status" value="1"/>
</dbReference>
<keyword evidence="7" id="KW-0547">Nucleotide-binding</keyword>
<dbReference type="Gene3D" id="1.10.287.130">
    <property type="match status" value="1"/>
</dbReference>
<dbReference type="PRINTS" id="PR00344">
    <property type="entry name" value="BCTRLSENSOR"/>
</dbReference>
<dbReference type="InterPro" id="IPR003661">
    <property type="entry name" value="HisK_dim/P_dom"/>
</dbReference>
<keyword evidence="10 13" id="KW-1133">Transmembrane helix</keyword>
<dbReference type="Pfam" id="PF02518">
    <property type="entry name" value="HATPase_c"/>
    <property type="match status" value="1"/>
</dbReference>
<dbReference type="RefSeq" id="WP_317703493.1">
    <property type="nucleotide sequence ID" value="NZ_CP136921.1"/>
</dbReference>
<evidence type="ECO:0000256" key="13">
    <source>
        <dbReference type="SAM" id="Phobius"/>
    </source>
</evidence>
<evidence type="ECO:0000313" key="16">
    <source>
        <dbReference type="EMBL" id="WOO34167.1"/>
    </source>
</evidence>
<evidence type="ECO:0000256" key="6">
    <source>
        <dbReference type="ARBA" id="ARBA00022692"/>
    </source>
</evidence>
<dbReference type="EMBL" id="CP136921">
    <property type="protein sequence ID" value="WOO34167.1"/>
    <property type="molecule type" value="Genomic_DNA"/>
</dbReference>
<dbReference type="EC" id="2.7.13.3" evidence="3"/>
<dbReference type="InterPro" id="IPR003660">
    <property type="entry name" value="HAMP_dom"/>
</dbReference>
<proteinExistence type="predicted"/>
<keyword evidence="5" id="KW-0808">Transferase</keyword>
<dbReference type="PROSITE" id="PS50885">
    <property type="entry name" value="HAMP"/>
    <property type="match status" value="1"/>
</dbReference>
<evidence type="ECO:0000259" key="15">
    <source>
        <dbReference type="PROSITE" id="PS50885"/>
    </source>
</evidence>
<name>A0ABZ0J7C7_9BURK</name>
<dbReference type="Pfam" id="PF08521">
    <property type="entry name" value="2CSK_N"/>
    <property type="match status" value="1"/>
</dbReference>
<dbReference type="PANTHER" id="PTHR45436">
    <property type="entry name" value="SENSOR HISTIDINE KINASE YKOH"/>
    <property type="match status" value="1"/>
</dbReference>
<dbReference type="Proteomes" id="UP001303211">
    <property type="component" value="Chromosome"/>
</dbReference>
<keyword evidence="17" id="KW-1185">Reference proteome</keyword>
<feature type="domain" description="HAMP" evidence="15">
    <location>
        <begin position="170"/>
        <end position="222"/>
    </location>
</feature>
<dbReference type="PROSITE" id="PS50109">
    <property type="entry name" value="HIS_KIN"/>
    <property type="match status" value="1"/>
</dbReference>
<keyword evidence="12 13" id="KW-0472">Membrane</keyword>
<sequence>MNRLRHPASLRVRLLVFLLAAIALTAAVQGLLAYRSALVEADALFDYQMQQTAYALRAGLPPDARASGNALPEYQNDELIVQVWTNEGLRIFESAVGAALPQKAVLGFTELQARGISYRVFSLQTRSQVIQVAQDMSARRAMARALALRSLLPLAVMAPLLALAVWWAVSRLLAPVQRVRGQLAQRRPDDLTPVSGAGLPSELQPLVHEFNALLARVQQAFDAQQHFVADAAHELRSPLAALKLQLQGLQRAPDTATRERAVERLGSGIDRATRLVEQLLALARQEAQIAAGAPPQPVPLAELARQAVLDATPAAQQRGIDLGLAPVPPEAEGASVPGHAQALAILLRNLLDNAIKYTPRGGRVDVALQADDGHITLLVDDSGPGIAPAERAQVLQRFHRGAQPEGAPASGSGLGLAIADSIARLHGARLQLADAPQLGGLRVSLRLARHTPPRESPHT</sequence>
<evidence type="ECO:0000256" key="5">
    <source>
        <dbReference type="ARBA" id="ARBA00022679"/>
    </source>
</evidence>
<evidence type="ECO:0000256" key="10">
    <source>
        <dbReference type="ARBA" id="ARBA00022989"/>
    </source>
</evidence>
<feature type="transmembrane region" description="Helical" evidence="13">
    <location>
        <begin position="146"/>
        <end position="169"/>
    </location>
</feature>
<dbReference type="InterPro" id="IPR003594">
    <property type="entry name" value="HATPase_dom"/>
</dbReference>
<dbReference type="InterPro" id="IPR036097">
    <property type="entry name" value="HisK_dim/P_sf"/>
</dbReference>
<dbReference type="Pfam" id="PF00512">
    <property type="entry name" value="HisKA"/>
    <property type="match status" value="1"/>
</dbReference>
<evidence type="ECO:0000256" key="3">
    <source>
        <dbReference type="ARBA" id="ARBA00012438"/>
    </source>
</evidence>
<gene>
    <name evidence="16" type="ORF">P4826_08955</name>
</gene>
<accession>A0ABZ0J7C7</accession>
<dbReference type="SUPFAM" id="SSF47384">
    <property type="entry name" value="Homodimeric domain of signal transducing histidine kinase"/>
    <property type="match status" value="1"/>
</dbReference>
<dbReference type="SMART" id="SM00387">
    <property type="entry name" value="HATPase_c"/>
    <property type="match status" value="1"/>
</dbReference>
<protein>
    <recommendedName>
        <fullName evidence="3">histidine kinase</fullName>
        <ecNumber evidence="3">2.7.13.3</ecNumber>
    </recommendedName>
</protein>
<dbReference type="InterPro" id="IPR004358">
    <property type="entry name" value="Sig_transdc_His_kin-like_C"/>
</dbReference>
<evidence type="ECO:0000256" key="8">
    <source>
        <dbReference type="ARBA" id="ARBA00022777"/>
    </source>
</evidence>
<dbReference type="Gene3D" id="3.30.565.10">
    <property type="entry name" value="Histidine kinase-like ATPase, C-terminal domain"/>
    <property type="match status" value="1"/>
</dbReference>
<evidence type="ECO:0000313" key="17">
    <source>
        <dbReference type="Proteomes" id="UP001303211"/>
    </source>
</evidence>
<dbReference type="InterPro" id="IPR013727">
    <property type="entry name" value="2CSK_N"/>
</dbReference>
<evidence type="ECO:0000259" key="14">
    <source>
        <dbReference type="PROSITE" id="PS50109"/>
    </source>
</evidence>
<dbReference type="CDD" id="cd00082">
    <property type="entry name" value="HisKA"/>
    <property type="match status" value="1"/>
</dbReference>
<reference evidence="16 17" key="1">
    <citation type="submission" date="2023-03" db="EMBL/GenBank/DDBJ databases">
        <title>Diaphorobacter basophil sp. nov., isolated from a sewage-treatment plant.</title>
        <authorList>
            <person name="Yang K."/>
        </authorList>
    </citation>
    <scope>NUCLEOTIDE SEQUENCE [LARGE SCALE GENOMIC DNA]</scope>
    <source>
        <strain evidence="16 17">Y-1</strain>
    </source>
</reference>
<evidence type="ECO:0000256" key="2">
    <source>
        <dbReference type="ARBA" id="ARBA00004141"/>
    </source>
</evidence>
<feature type="domain" description="Histidine kinase" evidence="14">
    <location>
        <begin position="230"/>
        <end position="451"/>
    </location>
</feature>
<keyword evidence="8" id="KW-0418">Kinase</keyword>